<reference evidence="1" key="1">
    <citation type="journal article" date="2017" name="Nature">
        <title>The sunflower genome provides insights into oil metabolism, flowering and Asterid evolution.</title>
        <authorList>
            <person name="Badouin H."/>
            <person name="Gouzy J."/>
            <person name="Grassa C.J."/>
            <person name="Murat F."/>
            <person name="Staton S.E."/>
            <person name="Cottret L."/>
            <person name="Lelandais-Briere C."/>
            <person name="Owens G.L."/>
            <person name="Carrere S."/>
            <person name="Mayjonade B."/>
            <person name="Legrand L."/>
            <person name="Gill N."/>
            <person name="Kane N.C."/>
            <person name="Bowers J.E."/>
            <person name="Hubner S."/>
            <person name="Bellec A."/>
            <person name="Berard A."/>
            <person name="Berges H."/>
            <person name="Blanchet N."/>
            <person name="Boniface M.C."/>
            <person name="Brunel D."/>
            <person name="Catrice O."/>
            <person name="Chaidir N."/>
            <person name="Claudel C."/>
            <person name="Donnadieu C."/>
            <person name="Faraut T."/>
            <person name="Fievet G."/>
            <person name="Helmstetter N."/>
            <person name="King M."/>
            <person name="Knapp S.J."/>
            <person name="Lai Z."/>
            <person name="Le Paslier M.C."/>
            <person name="Lippi Y."/>
            <person name="Lorenzon L."/>
            <person name="Mandel J.R."/>
            <person name="Marage G."/>
            <person name="Marchand G."/>
            <person name="Marquand E."/>
            <person name="Bret-Mestries E."/>
            <person name="Morien E."/>
            <person name="Nambeesan S."/>
            <person name="Nguyen T."/>
            <person name="Pegot-Espagnet P."/>
            <person name="Pouilly N."/>
            <person name="Raftis F."/>
            <person name="Sallet E."/>
            <person name="Schiex T."/>
            <person name="Thomas J."/>
            <person name="Vandecasteele C."/>
            <person name="Vares D."/>
            <person name="Vear F."/>
            <person name="Vautrin S."/>
            <person name="Crespi M."/>
            <person name="Mangin B."/>
            <person name="Burke J.M."/>
            <person name="Salse J."/>
            <person name="Munos S."/>
            <person name="Vincourt P."/>
            <person name="Rieseberg L.H."/>
            <person name="Langlade N.B."/>
        </authorList>
    </citation>
    <scope>NUCLEOTIDE SEQUENCE</scope>
    <source>
        <tissue evidence="1">Leaves</tissue>
    </source>
</reference>
<protein>
    <submittedName>
        <fullName evidence="1">Uncharacterized protein</fullName>
    </submittedName>
</protein>
<evidence type="ECO:0000313" key="1">
    <source>
        <dbReference type="EMBL" id="KAF5764938.1"/>
    </source>
</evidence>
<organism evidence="1 2">
    <name type="scientific">Helianthus annuus</name>
    <name type="common">Common sunflower</name>
    <dbReference type="NCBI Taxonomy" id="4232"/>
    <lineage>
        <taxon>Eukaryota</taxon>
        <taxon>Viridiplantae</taxon>
        <taxon>Streptophyta</taxon>
        <taxon>Embryophyta</taxon>
        <taxon>Tracheophyta</taxon>
        <taxon>Spermatophyta</taxon>
        <taxon>Magnoliopsida</taxon>
        <taxon>eudicotyledons</taxon>
        <taxon>Gunneridae</taxon>
        <taxon>Pentapetalae</taxon>
        <taxon>asterids</taxon>
        <taxon>campanulids</taxon>
        <taxon>Asterales</taxon>
        <taxon>Asteraceae</taxon>
        <taxon>Asteroideae</taxon>
        <taxon>Heliantheae alliance</taxon>
        <taxon>Heliantheae</taxon>
        <taxon>Helianthus</taxon>
    </lineage>
</organism>
<dbReference type="AlphaFoldDB" id="A0A9K3H3M0"/>
<gene>
    <name evidence="1" type="ORF">HanXRQr2_Chr15g0697791</name>
</gene>
<dbReference type="EMBL" id="MNCJ02000330">
    <property type="protein sequence ID" value="KAF5764938.1"/>
    <property type="molecule type" value="Genomic_DNA"/>
</dbReference>
<accession>A0A9K3H3M0</accession>
<sequence length="43" mass="4964">MTKGQQNCQMIRKVNTKVLSEKPKKLRQDKEIQGIGQVDECTM</sequence>
<evidence type="ECO:0000313" key="2">
    <source>
        <dbReference type="Proteomes" id="UP000215914"/>
    </source>
</evidence>
<reference evidence="1" key="2">
    <citation type="submission" date="2020-06" db="EMBL/GenBank/DDBJ databases">
        <title>Helianthus annuus Genome sequencing and assembly Release 2.</title>
        <authorList>
            <person name="Gouzy J."/>
            <person name="Langlade N."/>
            <person name="Munos S."/>
        </authorList>
    </citation>
    <scope>NUCLEOTIDE SEQUENCE</scope>
    <source>
        <tissue evidence="1">Leaves</tissue>
    </source>
</reference>
<name>A0A9K3H3M0_HELAN</name>
<comment type="caution">
    <text evidence="1">The sequence shown here is derived from an EMBL/GenBank/DDBJ whole genome shotgun (WGS) entry which is preliminary data.</text>
</comment>
<dbReference type="Proteomes" id="UP000215914">
    <property type="component" value="Unassembled WGS sequence"/>
</dbReference>
<keyword evidence="2" id="KW-1185">Reference proteome</keyword>
<proteinExistence type="predicted"/>
<dbReference type="Gramene" id="mRNA:HanXRQr2_Chr15g0697791">
    <property type="protein sequence ID" value="mRNA:HanXRQr2_Chr15g0697791"/>
    <property type="gene ID" value="HanXRQr2_Chr15g0697791"/>
</dbReference>